<sequence>MSAPVSRTDGNDHPLWVNPCSLDDSVASRGEITAEDIRSLLDAVANRARVANEEADKAKRKFVSTRSSSLWPEVRNASPEAFLISPALC</sequence>
<dbReference type="AlphaFoldDB" id="B7PIU6"/>
<evidence type="ECO:0000313" key="1">
    <source>
        <dbReference type="EMBL" id="EEC06518.1"/>
    </source>
</evidence>
<name>B7PIU6_IXOSC</name>
<reference evidence="1 3" key="1">
    <citation type="submission" date="2008-03" db="EMBL/GenBank/DDBJ databases">
        <title>Annotation of Ixodes scapularis.</title>
        <authorList>
            <consortium name="Ixodes scapularis Genome Project Consortium"/>
            <person name="Caler E."/>
            <person name="Hannick L.I."/>
            <person name="Bidwell S."/>
            <person name="Joardar V."/>
            <person name="Thiagarajan M."/>
            <person name="Amedeo P."/>
            <person name="Galinsky K.J."/>
            <person name="Schobel S."/>
            <person name="Inman J."/>
            <person name="Hostetler J."/>
            <person name="Miller J."/>
            <person name="Hammond M."/>
            <person name="Megy K."/>
            <person name="Lawson D."/>
            <person name="Kodira C."/>
            <person name="Sutton G."/>
            <person name="Meyer J."/>
            <person name="Hill C.A."/>
            <person name="Birren B."/>
            <person name="Nene V."/>
            <person name="Collins F."/>
            <person name="Alarcon-Chaidez F."/>
            <person name="Wikel S."/>
            <person name="Strausberg R."/>
        </authorList>
    </citation>
    <scope>NUCLEOTIDE SEQUENCE [LARGE SCALE GENOMIC DNA]</scope>
    <source>
        <strain evidence="3">Wikel</strain>
        <strain evidence="1">Wikel colony</strain>
    </source>
</reference>
<dbReference type="VEuPathDB" id="VectorBase:ISCP_006662"/>
<dbReference type="EMBL" id="DS721853">
    <property type="protein sequence ID" value="EEC06518.1"/>
    <property type="molecule type" value="Genomic_DNA"/>
</dbReference>
<reference evidence="2" key="2">
    <citation type="submission" date="2020-05" db="UniProtKB">
        <authorList>
            <consortium name="EnsemblMetazoa"/>
        </authorList>
    </citation>
    <scope>IDENTIFICATION</scope>
    <source>
        <strain evidence="2">wikel</strain>
    </source>
</reference>
<dbReference type="OrthoDB" id="6049566at2759"/>
<dbReference type="Proteomes" id="UP000001555">
    <property type="component" value="Unassembled WGS sequence"/>
</dbReference>
<accession>B7PIU6</accession>
<evidence type="ECO:0000313" key="3">
    <source>
        <dbReference type="Proteomes" id="UP000001555"/>
    </source>
</evidence>
<evidence type="ECO:0000313" key="2">
    <source>
        <dbReference type="EnsemblMetazoa" id="ISCW004745-PA"/>
    </source>
</evidence>
<gene>
    <name evidence="1" type="ORF">IscW_ISCW004745</name>
</gene>
<dbReference type="HOGENOM" id="CLU_2457272_0_0_1"/>
<dbReference type="EMBL" id="ABJB010669336">
    <property type="status" value="NOT_ANNOTATED_CDS"/>
    <property type="molecule type" value="Genomic_DNA"/>
</dbReference>
<organism>
    <name type="scientific">Ixodes scapularis</name>
    <name type="common">Black-legged tick</name>
    <name type="synonym">Deer tick</name>
    <dbReference type="NCBI Taxonomy" id="6945"/>
    <lineage>
        <taxon>Eukaryota</taxon>
        <taxon>Metazoa</taxon>
        <taxon>Ecdysozoa</taxon>
        <taxon>Arthropoda</taxon>
        <taxon>Chelicerata</taxon>
        <taxon>Arachnida</taxon>
        <taxon>Acari</taxon>
        <taxon>Parasitiformes</taxon>
        <taxon>Ixodida</taxon>
        <taxon>Ixodoidea</taxon>
        <taxon>Ixodidae</taxon>
        <taxon>Ixodinae</taxon>
        <taxon>Ixodes</taxon>
    </lineage>
</organism>
<dbReference type="InParanoid" id="B7PIU6"/>
<dbReference type="PaxDb" id="6945-B7PIU6"/>
<dbReference type="EnsemblMetazoa" id="ISCW004745-RA">
    <property type="protein sequence ID" value="ISCW004745-PA"/>
    <property type="gene ID" value="ISCW004745"/>
</dbReference>
<dbReference type="VEuPathDB" id="VectorBase:ISCW004745"/>
<protein>
    <submittedName>
        <fullName evidence="1 2">Uncharacterized protein</fullName>
    </submittedName>
</protein>
<dbReference type="VEuPathDB" id="VectorBase:ISCI004745"/>
<proteinExistence type="predicted"/>
<keyword evidence="3" id="KW-1185">Reference proteome</keyword>